<gene>
    <name evidence="1" type="ORF">LKE05_08500</name>
</gene>
<sequence>MKVKEICDYSGSTLLGMNGGMVESPDSKRIIYARKADLTKPETEIWICDRGFENHRKVYDVHCGNHNGPSATFITNSLIVFRDVEFEGIAGKEPSICVFRILDVDTGEVKYKIRGKESHCAENGKYPFSISTEYLDKNPDYPEINSCGIYILDVESGKIMLVATEEDILNMVREHGLTPNEHTASVSHVQLNPSATAVMMRLGVKDCPVFGALGCIDLDTKKTHMIADKPVHQLWFDDDTYMATRQFNQGRHIEMETSYIARFSKDGEELEVLGGISNHMDGSFDRKYFAGDRCYPDFAPNVYLYKRGDKNPIATFEISKDEYTTWKLQVHPNPSFSRDGKRLYFNKQCKCYNGKYRTVAVFADISEII</sequence>
<dbReference type="RefSeq" id="WP_308456540.1">
    <property type="nucleotide sequence ID" value="NZ_JAJEQM010000010.1"/>
</dbReference>
<name>A0AAE3DZI7_9FIRM</name>
<evidence type="ECO:0000313" key="2">
    <source>
        <dbReference type="Proteomes" id="UP001198242"/>
    </source>
</evidence>
<dbReference type="InterPro" id="IPR015943">
    <property type="entry name" value="WD40/YVTN_repeat-like_dom_sf"/>
</dbReference>
<dbReference type="InterPro" id="IPR011659">
    <property type="entry name" value="WD40"/>
</dbReference>
<dbReference type="AlphaFoldDB" id="A0AAE3DZI7"/>
<dbReference type="Gene3D" id="2.130.10.10">
    <property type="entry name" value="YVTN repeat-like/Quinoprotein amine dehydrogenase"/>
    <property type="match status" value="1"/>
</dbReference>
<dbReference type="EMBL" id="JAJEQM010000010">
    <property type="protein sequence ID" value="MCC2210828.1"/>
    <property type="molecule type" value="Genomic_DNA"/>
</dbReference>
<dbReference type="Proteomes" id="UP001198242">
    <property type="component" value="Unassembled WGS sequence"/>
</dbReference>
<reference evidence="1 2" key="1">
    <citation type="submission" date="2021-10" db="EMBL/GenBank/DDBJ databases">
        <title>Anaerobic single-cell dispensing facilitates the cultivation of human gut bacteria.</title>
        <authorList>
            <person name="Afrizal A."/>
        </authorList>
    </citation>
    <scope>NUCLEOTIDE SEQUENCE [LARGE SCALE GENOMIC DNA]</scope>
    <source>
        <strain evidence="1 2">CLA-AA-H232</strain>
    </source>
</reference>
<organism evidence="1 2">
    <name type="scientific">Hominilimicola fabiformis</name>
    <dbReference type="NCBI Taxonomy" id="2885356"/>
    <lineage>
        <taxon>Bacteria</taxon>
        <taxon>Bacillati</taxon>
        <taxon>Bacillota</taxon>
        <taxon>Clostridia</taxon>
        <taxon>Eubacteriales</taxon>
        <taxon>Oscillospiraceae</taxon>
        <taxon>Hominilimicola</taxon>
    </lineage>
</organism>
<proteinExistence type="predicted"/>
<evidence type="ECO:0000313" key="1">
    <source>
        <dbReference type="EMBL" id="MCC2210828.1"/>
    </source>
</evidence>
<accession>A0AAE3DZI7</accession>
<protein>
    <submittedName>
        <fullName evidence="1">Uncharacterized protein</fullName>
    </submittedName>
</protein>
<dbReference type="Pfam" id="PF07676">
    <property type="entry name" value="PD40"/>
    <property type="match status" value="1"/>
</dbReference>
<keyword evidence="2" id="KW-1185">Reference proteome</keyword>
<comment type="caution">
    <text evidence="1">The sequence shown here is derived from an EMBL/GenBank/DDBJ whole genome shotgun (WGS) entry which is preliminary data.</text>
</comment>
<dbReference type="SUPFAM" id="SSF82171">
    <property type="entry name" value="DPP6 N-terminal domain-like"/>
    <property type="match status" value="1"/>
</dbReference>